<accession>A0A835PXP0</accession>
<sequence length="60" mass="6737">MKELTWNRQRRNCLCLGSGIRCFPSPDTTSLSRDSSPRRRMRVASCRCSRQGGFDVAASA</sequence>
<proteinExistence type="predicted"/>
<protein>
    <submittedName>
        <fullName evidence="1">Uncharacterized protein</fullName>
    </submittedName>
</protein>
<dbReference type="AlphaFoldDB" id="A0A835PXP0"/>
<reference evidence="1 2" key="1">
    <citation type="journal article" date="2020" name="Nat. Food">
        <title>A phased Vanilla planifolia genome enables genetic improvement of flavour and production.</title>
        <authorList>
            <person name="Hasing T."/>
            <person name="Tang H."/>
            <person name="Brym M."/>
            <person name="Khazi F."/>
            <person name="Huang T."/>
            <person name="Chambers A.H."/>
        </authorList>
    </citation>
    <scope>NUCLEOTIDE SEQUENCE [LARGE SCALE GENOMIC DNA]</scope>
    <source>
        <tissue evidence="1">Leaf</tissue>
    </source>
</reference>
<organism evidence="1 2">
    <name type="scientific">Vanilla planifolia</name>
    <name type="common">Vanilla</name>
    <dbReference type="NCBI Taxonomy" id="51239"/>
    <lineage>
        <taxon>Eukaryota</taxon>
        <taxon>Viridiplantae</taxon>
        <taxon>Streptophyta</taxon>
        <taxon>Embryophyta</taxon>
        <taxon>Tracheophyta</taxon>
        <taxon>Spermatophyta</taxon>
        <taxon>Magnoliopsida</taxon>
        <taxon>Liliopsida</taxon>
        <taxon>Asparagales</taxon>
        <taxon>Orchidaceae</taxon>
        <taxon>Vanilloideae</taxon>
        <taxon>Vanilleae</taxon>
        <taxon>Vanilla</taxon>
    </lineage>
</organism>
<evidence type="ECO:0000313" key="1">
    <source>
        <dbReference type="EMBL" id="KAG0462305.1"/>
    </source>
</evidence>
<comment type="caution">
    <text evidence="1">The sequence shown here is derived from an EMBL/GenBank/DDBJ whole genome shotgun (WGS) entry which is preliminary data.</text>
</comment>
<gene>
    <name evidence="1" type="ORF">HPP92_020781</name>
</gene>
<evidence type="ECO:0000313" key="2">
    <source>
        <dbReference type="Proteomes" id="UP000639772"/>
    </source>
</evidence>
<dbReference type="EMBL" id="JADCNM010000011">
    <property type="protein sequence ID" value="KAG0462305.1"/>
    <property type="molecule type" value="Genomic_DNA"/>
</dbReference>
<name>A0A835PXP0_VANPL</name>
<dbReference type="Proteomes" id="UP000639772">
    <property type="component" value="Chromosome 11"/>
</dbReference>